<dbReference type="AlphaFoldDB" id="A0A929BB56"/>
<dbReference type="SUPFAM" id="SSF56112">
    <property type="entry name" value="Protein kinase-like (PK-like)"/>
    <property type="match status" value="1"/>
</dbReference>
<protein>
    <submittedName>
        <fullName evidence="2">Aminoglycoside phosphotransferase family protein</fullName>
    </submittedName>
</protein>
<dbReference type="Pfam" id="PF01636">
    <property type="entry name" value="APH"/>
    <property type="match status" value="1"/>
</dbReference>
<evidence type="ECO:0000259" key="1">
    <source>
        <dbReference type="Pfam" id="PF01636"/>
    </source>
</evidence>
<dbReference type="RefSeq" id="WP_193929053.1">
    <property type="nucleotide sequence ID" value="NZ_JADEYC010000022.1"/>
</dbReference>
<proteinExistence type="predicted"/>
<dbReference type="Proteomes" id="UP000598360">
    <property type="component" value="Unassembled WGS sequence"/>
</dbReference>
<dbReference type="InterPro" id="IPR011009">
    <property type="entry name" value="Kinase-like_dom_sf"/>
</dbReference>
<feature type="domain" description="Aminoglycoside phosphotransferase" evidence="1">
    <location>
        <begin position="68"/>
        <end position="275"/>
    </location>
</feature>
<comment type="caution">
    <text evidence="2">The sequence shown here is derived from an EMBL/GenBank/DDBJ whole genome shotgun (WGS) entry which is preliminary data.</text>
</comment>
<dbReference type="EMBL" id="JADEYC010000022">
    <property type="protein sequence ID" value="MBE9375601.1"/>
    <property type="molecule type" value="Genomic_DNA"/>
</dbReference>
<dbReference type="Gene3D" id="1.20.58.840">
    <property type="match status" value="1"/>
</dbReference>
<evidence type="ECO:0000313" key="3">
    <source>
        <dbReference type="Proteomes" id="UP000598360"/>
    </source>
</evidence>
<keyword evidence="3" id="KW-1185">Reference proteome</keyword>
<name>A0A929BB56_9PSEU</name>
<organism evidence="2 3">
    <name type="scientific">Saccharopolyspora montiporae</name>
    <dbReference type="NCBI Taxonomy" id="2781240"/>
    <lineage>
        <taxon>Bacteria</taxon>
        <taxon>Bacillati</taxon>
        <taxon>Actinomycetota</taxon>
        <taxon>Actinomycetes</taxon>
        <taxon>Pseudonocardiales</taxon>
        <taxon>Pseudonocardiaceae</taxon>
        <taxon>Saccharopolyspora</taxon>
    </lineage>
</organism>
<accession>A0A929BB56</accession>
<evidence type="ECO:0000313" key="2">
    <source>
        <dbReference type="EMBL" id="MBE9375601.1"/>
    </source>
</evidence>
<dbReference type="InterPro" id="IPR002575">
    <property type="entry name" value="Aminoglycoside_PTrfase"/>
</dbReference>
<gene>
    <name evidence="2" type="ORF">IQ251_14200</name>
</gene>
<dbReference type="Gene3D" id="1.10.510.10">
    <property type="entry name" value="Transferase(Phosphotransferase) domain 1"/>
    <property type="match status" value="1"/>
</dbReference>
<reference evidence="2" key="1">
    <citation type="submission" date="2020-10" db="EMBL/GenBank/DDBJ databases">
        <title>Diversity and distribution of actinomycetes associated with coral in the coast of Hainan.</title>
        <authorList>
            <person name="Li F."/>
        </authorList>
    </citation>
    <scope>NUCLEOTIDE SEQUENCE</scope>
    <source>
        <strain evidence="2">HNM0983</strain>
    </source>
</reference>
<sequence>MRTPPDDLPTRAVPDGLRTFGIEPAEWDYLPVGFGDHHWSVRDAGGGGWFASVADLQHKPHCGADPRSALAGLRAAMDTAREVRDAGADFVVAPVRTQRGATAVPLGERYALSVFPDVPGETGEFGERLTDEDLQRVLKLLARLHTAAPPDSAPLSALEPDGLDRLTAVLREIGEPWQGGSYSDAAQQLVAEHAAAVGAAVRELRSRARELRSGRPAAVVTHGEPHRGNLIRTAAGFVLVDWDTVALAPPERDLAVVGGDPEVFGTYAATTGHTPDPGAIALYRLRWSLTDVVEFVDLFRAPHAATEDTAAALDGLRSTLLDLA</sequence>